<evidence type="ECO:0000313" key="3">
    <source>
        <dbReference type="Proteomes" id="UP000003527"/>
    </source>
</evidence>
<evidence type="ECO:0008006" key="4">
    <source>
        <dbReference type="Google" id="ProtNLM"/>
    </source>
</evidence>
<dbReference type="EMBL" id="AFZD01000017">
    <property type="protein sequence ID" value="EHL11612.1"/>
    <property type="molecule type" value="Genomic_DNA"/>
</dbReference>
<feature type="signal peptide" evidence="1">
    <location>
        <begin position="1"/>
        <end position="29"/>
    </location>
</feature>
<evidence type="ECO:0000256" key="1">
    <source>
        <dbReference type="SAM" id="SignalP"/>
    </source>
</evidence>
<sequence length="268" mass="28522">MMKKMRKSMINKKLLAVVLGLSMALVACNGGKASTKSSTTAESIVDGKATEIDSEKDGTAAAKENTEGTTVAMEEQSITGGWSMHEGHFSPKDNQEAMKAFRKATEGMTGYRYEVLSVLGSQAVSGTNYAYLCKGEVVVPDASPVYLLLYVYEDLSGNAEVLGKKDIFSGSEEGMTGGFTLNTGKTELKDNEEVNVAFKKALGGITGVSYEPIAYLGSQVVSGTNYAVLCFEKASTASSETKLSIVTVYEDLEGHAEILSTEEVEFGV</sequence>
<dbReference type="Proteomes" id="UP000003527">
    <property type="component" value="Unassembled WGS sequence"/>
</dbReference>
<gene>
    <name evidence="2" type="ORF">HMPREF9624_00945</name>
</gene>
<proteinExistence type="predicted"/>
<accession>G9WVL1</accession>
<evidence type="ECO:0000313" key="2">
    <source>
        <dbReference type="EMBL" id="EHL11612.1"/>
    </source>
</evidence>
<organism evidence="2 3">
    <name type="scientific">Oribacterium asaccharolyticum ACB7</name>
    <dbReference type="NCBI Taxonomy" id="796944"/>
    <lineage>
        <taxon>Bacteria</taxon>
        <taxon>Bacillati</taxon>
        <taxon>Bacillota</taxon>
        <taxon>Clostridia</taxon>
        <taxon>Lachnospirales</taxon>
        <taxon>Lachnospiraceae</taxon>
        <taxon>Oribacterium</taxon>
    </lineage>
</organism>
<comment type="caution">
    <text evidence="2">The sequence shown here is derived from an EMBL/GenBank/DDBJ whole genome shotgun (WGS) entry which is preliminary data.</text>
</comment>
<keyword evidence="1" id="KW-0732">Signal</keyword>
<protein>
    <recommendedName>
        <fullName evidence="4">Lipoprotein</fullName>
    </recommendedName>
</protein>
<keyword evidence="3" id="KW-1185">Reference proteome</keyword>
<dbReference type="RefSeq" id="WP_009536766.1">
    <property type="nucleotide sequence ID" value="NZ_JH414504.1"/>
</dbReference>
<reference evidence="2 3" key="1">
    <citation type="submission" date="2011-08" db="EMBL/GenBank/DDBJ databases">
        <title>The Genome Sequence of Oribacterium sp. ACB7.</title>
        <authorList>
            <consortium name="The Broad Institute Genome Sequencing Platform"/>
            <person name="Earl A."/>
            <person name="Ward D."/>
            <person name="Feldgarden M."/>
            <person name="Gevers D."/>
            <person name="Sizova M."/>
            <person name="Hazen A."/>
            <person name="Epstein S."/>
            <person name="Young S.K."/>
            <person name="Zeng Q."/>
            <person name="Gargeya S."/>
            <person name="Fitzgerald M."/>
            <person name="Haas B."/>
            <person name="Abouelleil A."/>
            <person name="Alvarado L."/>
            <person name="Arachchi H.M."/>
            <person name="Berlin A."/>
            <person name="Brown A."/>
            <person name="Chapman S.B."/>
            <person name="Chen Z."/>
            <person name="Dunbar C."/>
            <person name="Freedman E."/>
            <person name="Gearin G."/>
            <person name="Gellesch M."/>
            <person name="Goldberg J."/>
            <person name="Griggs A."/>
            <person name="Gujja S."/>
            <person name="Heiman D."/>
            <person name="Howarth C."/>
            <person name="Larson L."/>
            <person name="Lui A."/>
            <person name="MacDonald P.J.P."/>
            <person name="Montmayeur A."/>
            <person name="Murphy C."/>
            <person name="Neiman D."/>
            <person name="Pearson M."/>
            <person name="Priest M."/>
            <person name="Roberts A."/>
            <person name="Saif S."/>
            <person name="Shea T."/>
            <person name="Shenoy N."/>
            <person name="Sisk P."/>
            <person name="Stolte C."/>
            <person name="Sykes S."/>
            <person name="Wortman J."/>
            <person name="Nusbaum C."/>
            <person name="Birren B."/>
        </authorList>
    </citation>
    <scope>NUCLEOTIDE SEQUENCE [LARGE SCALE GENOMIC DNA]</scope>
    <source>
        <strain evidence="2 3">ACB7</strain>
    </source>
</reference>
<dbReference type="PROSITE" id="PS51257">
    <property type="entry name" value="PROKAR_LIPOPROTEIN"/>
    <property type="match status" value="1"/>
</dbReference>
<dbReference type="AlphaFoldDB" id="G9WVL1"/>
<dbReference type="HOGENOM" id="CLU_102132_0_0_9"/>
<dbReference type="PATRIC" id="fig|796944.3.peg.1678"/>
<name>G9WVL1_9FIRM</name>
<feature type="chain" id="PRO_5038550041" description="Lipoprotein" evidence="1">
    <location>
        <begin position="30"/>
        <end position="268"/>
    </location>
</feature>